<dbReference type="Gene3D" id="3.30.450.20">
    <property type="entry name" value="PAS domain"/>
    <property type="match status" value="1"/>
</dbReference>
<dbReference type="SUPFAM" id="SSF55073">
    <property type="entry name" value="Nucleotide cyclase"/>
    <property type="match status" value="1"/>
</dbReference>
<dbReference type="SMART" id="SM00091">
    <property type="entry name" value="PAS"/>
    <property type="match status" value="1"/>
</dbReference>
<dbReference type="CDD" id="cd00130">
    <property type="entry name" value="PAS"/>
    <property type="match status" value="1"/>
</dbReference>
<protein>
    <submittedName>
        <fullName evidence="5">Putative sensory box GGDEF/EAL domain-containing protein</fullName>
    </submittedName>
</protein>
<dbReference type="AlphaFoldDB" id="A0A078M3P0"/>
<accession>A0A078M3P0</accession>
<dbReference type="GO" id="GO:0003824">
    <property type="term" value="F:catalytic activity"/>
    <property type="evidence" value="ECO:0007669"/>
    <property type="project" value="UniProtKB-ARBA"/>
</dbReference>
<dbReference type="PATRIC" id="fig|1461581.3.peg.191"/>
<dbReference type="Gene3D" id="3.30.70.270">
    <property type="match status" value="1"/>
</dbReference>
<dbReference type="SMART" id="SM00267">
    <property type="entry name" value="GGDEF"/>
    <property type="match status" value="1"/>
</dbReference>
<evidence type="ECO:0000259" key="4">
    <source>
        <dbReference type="PROSITE" id="PS50887"/>
    </source>
</evidence>
<dbReference type="CDD" id="cd01949">
    <property type="entry name" value="GGDEF"/>
    <property type="match status" value="1"/>
</dbReference>
<dbReference type="RefSeq" id="WP_044497825.1">
    <property type="nucleotide sequence ID" value="NZ_LK391969.1"/>
</dbReference>
<reference evidence="5" key="1">
    <citation type="submission" date="2014-07" db="EMBL/GenBank/DDBJ databases">
        <authorList>
            <person name="Urmite Genomes Urmite Genomes"/>
        </authorList>
    </citation>
    <scope>NUCLEOTIDE SEQUENCE</scope>
    <source>
        <strain evidence="5">12M76_air</strain>
    </source>
</reference>
<organism evidence="5">
    <name type="scientific">Pseudomonas saudimassiliensis</name>
    <dbReference type="NCBI Taxonomy" id="1461581"/>
    <lineage>
        <taxon>Bacteria</taxon>
        <taxon>Pseudomonadati</taxon>
        <taxon>Pseudomonadota</taxon>
        <taxon>Gammaproteobacteria</taxon>
        <taxon>Pseudomonadales</taxon>
        <taxon>Pseudomonadaceae</taxon>
        <taxon>Pseudomonas</taxon>
    </lineage>
</organism>
<feature type="domain" description="GGDEF" evidence="4">
    <location>
        <begin position="158"/>
        <end position="286"/>
    </location>
</feature>
<dbReference type="OrthoDB" id="9812260at2"/>
<feature type="domain" description="PAS" evidence="3">
    <location>
        <begin position="5"/>
        <end position="75"/>
    </location>
</feature>
<comment type="cofactor">
    <cofactor evidence="1">
        <name>Mg(2+)</name>
        <dbReference type="ChEBI" id="CHEBI:18420"/>
    </cofactor>
</comment>
<dbReference type="FunFam" id="3.30.70.270:FF:000001">
    <property type="entry name" value="Diguanylate cyclase domain protein"/>
    <property type="match status" value="1"/>
</dbReference>
<dbReference type="PROSITE" id="PS50112">
    <property type="entry name" value="PAS"/>
    <property type="match status" value="1"/>
</dbReference>
<dbReference type="InterPro" id="IPR052163">
    <property type="entry name" value="DGC-Regulatory_Protein"/>
</dbReference>
<gene>
    <name evidence="5" type="ORF">BN1049_00196</name>
</gene>
<evidence type="ECO:0000256" key="2">
    <source>
        <dbReference type="ARBA" id="ARBA00004533"/>
    </source>
</evidence>
<dbReference type="NCBIfam" id="TIGR00254">
    <property type="entry name" value="GGDEF"/>
    <property type="match status" value="1"/>
</dbReference>
<evidence type="ECO:0000256" key="1">
    <source>
        <dbReference type="ARBA" id="ARBA00001946"/>
    </source>
</evidence>
<sequence>MPIELERLYPKLINLMLDTVFLVDRDDRIVFVSNACEQLLGYTAEELIGTWITSYMHPEDLEATRASIVRVMNDQPHVDFYNRYIRKDGGIAYILWSARWSEELNARIGVARDVTALRQAEEKLRFLAHHDPLTQLTNRSLFNDRLDSALRSARRHHSTLALLFLDLNDFKQINDTYGHSAGDRILCVIARRLERCMRDTDTLARMGGDEFTVLFTEIHAGAIAGKIDQIQAVMAEPLGPEFGDMRMPSCSIGVACYPEDGEDADSLLNHADREMYRIKKDRAGIA</sequence>
<dbReference type="Pfam" id="PF08447">
    <property type="entry name" value="PAS_3"/>
    <property type="match status" value="1"/>
</dbReference>
<dbReference type="Pfam" id="PF00990">
    <property type="entry name" value="GGDEF"/>
    <property type="match status" value="1"/>
</dbReference>
<dbReference type="InterPro" id="IPR043128">
    <property type="entry name" value="Rev_trsase/Diguanyl_cyclase"/>
</dbReference>
<dbReference type="InterPro" id="IPR000014">
    <property type="entry name" value="PAS"/>
</dbReference>
<evidence type="ECO:0000259" key="3">
    <source>
        <dbReference type="PROSITE" id="PS50112"/>
    </source>
</evidence>
<dbReference type="EMBL" id="LM997413">
    <property type="protein sequence ID" value="CEA00855.1"/>
    <property type="molecule type" value="Genomic_DNA"/>
</dbReference>
<comment type="subcellular location">
    <subcellularLocation>
        <location evidence="2">Cell inner membrane</location>
    </subcellularLocation>
</comment>
<dbReference type="InterPro" id="IPR013655">
    <property type="entry name" value="PAS_fold_3"/>
</dbReference>
<dbReference type="EMBL" id="LK391969">
    <property type="protein sequence ID" value="CEF25294.1"/>
    <property type="molecule type" value="Genomic_DNA"/>
</dbReference>
<dbReference type="NCBIfam" id="TIGR00229">
    <property type="entry name" value="sensory_box"/>
    <property type="match status" value="1"/>
</dbReference>
<dbReference type="PROSITE" id="PS50887">
    <property type="entry name" value="GGDEF"/>
    <property type="match status" value="1"/>
</dbReference>
<proteinExistence type="predicted"/>
<dbReference type="InterPro" id="IPR035965">
    <property type="entry name" value="PAS-like_dom_sf"/>
</dbReference>
<dbReference type="PANTHER" id="PTHR46663">
    <property type="entry name" value="DIGUANYLATE CYCLASE DGCT-RELATED"/>
    <property type="match status" value="1"/>
</dbReference>
<evidence type="ECO:0000313" key="5">
    <source>
        <dbReference type="EMBL" id="CEA00855.1"/>
    </source>
</evidence>
<dbReference type="GO" id="GO:0005886">
    <property type="term" value="C:plasma membrane"/>
    <property type="evidence" value="ECO:0007669"/>
    <property type="project" value="UniProtKB-SubCell"/>
</dbReference>
<dbReference type="InterPro" id="IPR029787">
    <property type="entry name" value="Nucleotide_cyclase"/>
</dbReference>
<dbReference type="PANTHER" id="PTHR46663:SF3">
    <property type="entry name" value="SLL0267 PROTEIN"/>
    <property type="match status" value="1"/>
</dbReference>
<dbReference type="SUPFAM" id="SSF55785">
    <property type="entry name" value="PYP-like sensor domain (PAS domain)"/>
    <property type="match status" value="1"/>
</dbReference>
<name>A0A078M3P0_9PSED</name>
<dbReference type="InterPro" id="IPR000160">
    <property type="entry name" value="GGDEF_dom"/>
</dbReference>